<accession>A0AAV3A6E8</accession>
<sequence length="103" mass="12388">MDAFYNFDREGFRICLRTHVRLLSGLRFIQLHKNADLINCTEQYTILCHYLPFYYGNHVKCHSLVPQTFCRDWSIIRSLGIFYVSLFIGICHFEDFIFNNYFS</sequence>
<evidence type="ECO:0000313" key="2">
    <source>
        <dbReference type="Proteomes" id="UP001181693"/>
    </source>
</evidence>
<comment type="caution">
    <text evidence="1">The sequence shown here is derived from an EMBL/GenBank/DDBJ whole genome shotgun (WGS) entry which is preliminary data.</text>
</comment>
<organism evidence="1 2">
    <name type="scientific">Pyxicephalus adspersus</name>
    <name type="common">African bullfrog</name>
    <dbReference type="NCBI Taxonomy" id="30357"/>
    <lineage>
        <taxon>Eukaryota</taxon>
        <taxon>Metazoa</taxon>
        <taxon>Chordata</taxon>
        <taxon>Craniata</taxon>
        <taxon>Vertebrata</taxon>
        <taxon>Euteleostomi</taxon>
        <taxon>Amphibia</taxon>
        <taxon>Batrachia</taxon>
        <taxon>Anura</taxon>
        <taxon>Neobatrachia</taxon>
        <taxon>Ranoidea</taxon>
        <taxon>Pyxicephalidae</taxon>
        <taxon>Pyxicephalinae</taxon>
        <taxon>Pyxicephalus</taxon>
    </lineage>
</organism>
<dbReference type="Proteomes" id="UP001181693">
    <property type="component" value="Unassembled WGS sequence"/>
</dbReference>
<proteinExistence type="predicted"/>
<gene>
    <name evidence="1" type="ORF">GDO54_002945</name>
</gene>
<protein>
    <submittedName>
        <fullName evidence="1">Uncharacterized protein</fullName>
    </submittedName>
</protein>
<keyword evidence="2" id="KW-1185">Reference proteome</keyword>
<name>A0AAV3A6E8_PYXAD</name>
<dbReference type="EMBL" id="DYDO01000010">
    <property type="protein sequence ID" value="DBA17513.1"/>
    <property type="molecule type" value="Genomic_DNA"/>
</dbReference>
<dbReference type="AlphaFoldDB" id="A0AAV3A6E8"/>
<evidence type="ECO:0000313" key="1">
    <source>
        <dbReference type="EMBL" id="DBA17513.1"/>
    </source>
</evidence>
<reference evidence="1" key="1">
    <citation type="thesis" date="2020" institute="ProQuest LLC" country="789 East Eisenhower Parkway, Ann Arbor, MI, USA">
        <title>Comparative Genomics and Chromosome Evolution.</title>
        <authorList>
            <person name="Mudd A.B."/>
        </authorList>
    </citation>
    <scope>NUCLEOTIDE SEQUENCE</scope>
    <source>
        <strain evidence="1">1538</strain>
        <tissue evidence="1">Blood</tissue>
    </source>
</reference>